<sequence length="708" mass="83073">MNCWEILSLEPTSNKEKIKEAYELKRANVNEESDPVAAHNLKEAFESAIFLSGAIIDSSRPTPPSSLSSIKKADETKERSSQHESVLKSEQIEAEIRETNDEELKIESIEHSLKNEEALQENQPLQIQKSDYVNVFKKELTSLFESMTFFANVDQWAALFLTKSDWSKEEYSEISEVMQQFLKLNYRVLSKTVIDYLGTLFEFDTFVKHTETGESFSYTWLTIKQVPLFSFDIYQNISKENRLNYFMNRYELFQLFKNGLPDQSLWEERLHSCRSLTDKDIEVINLQIAYQLMSDFRVENEQTINGFKHLCDEAKAIENNETTDFFIAYYEWLKNEGSANAVLIYDKSNAAIPKTAIDLLMGNVYFHLRRHSRVKECWTVLAQKNPSLFHRDELAMLRSARDTTVTEKKKKGVGHYLWLGFLLLLFILKVGRACSDHREESYYDFTTESESISSEEQGAVGDSYTEDLTELKESENRYDQFIYYFYIDRKDEDREKFIEENLVGHAKEMAKTVNISELPEILIDSRYDFYASPDNVAEYGPVTALTLVEEDNPFVILQEDDEEKISRIFGEGWEELSQEKFEALWKDIQVRPMMSQKFFVVYYLLSDDREENLKDNPEYVTENVKKMLEKNRLLPKAEEFQAGTWQISQDAEDKLYTIINDDSDEHRLILSYDEYGRLEHIYGEKWEKLDANKQKIIYEKAEEKIGVY</sequence>
<evidence type="ECO:0000256" key="1">
    <source>
        <dbReference type="SAM" id="MobiDB-lite"/>
    </source>
</evidence>
<dbReference type="AlphaFoldDB" id="A0A242CIR6"/>
<dbReference type="EMBL" id="NGLE01000001">
    <property type="protein sequence ID" value="OTO10134.1"/>
    <property type="molecule type" value="Genomic_DNA"/>
</dbReference>
<keyword evidence="4" id="KW-1185">Reference proteome</keyword>
<accession>A0A242CIR6</accession>
<evidence type="ECO:0000313" key="4">
    <source>
        <dbReference type="Proteomes" id="UP000195139"/>
    </source>
</evidence>
<gene>
    <name evidence="3" type="ORF">A5880_000817</name>
    <name evidence="2" type="ORF">A5880_002922</name>
</gene>
<evidence type="ECO:0000313" key="2">
    <source>
        <dbReference type="EMBL" id="MEI5995332.1"/>
    </source>
</evidence>
<dbReference type="EMBL" id="NGLE02000001">
    <property type="protein sequence ID" value="MEI5995332.1"/>
    <property type="molecule type" value="Genomic_DNA"/>
</dbReference>
<feature type="region of interest" description="Disordered" evidence="1">
    <location>
        <begin position="59"/>
        <end position="89"/>
    </location>
</feature>
<organism evidence="3">
    <name type="scientific">Candidatus Enterococcus mansonii</name>
    <dbReference type="NCBI Taxonomy" id="1834181"/>
    <lineage>
        <taxon>Bacteria</taxon>
        <taxon>Bacillati</taxon>
        <taxon>Bacillota</taxon>
        <taxon>Bacilli</taxon>
        <taxon>Lactobacillales</taxon>
        <taxon>Enterococcaceae</taxon>
        <taxon>Enterococcus</taxon>
    </lineage>
</organism>
<name>A0A242CIR6_9ENTE</name>
<dbReference type="RefSeq" id="WP_086329765.1">
    <property type="nucleotide sequence ID" value="NZ_NGLE02000001.1"/>
</dbReference>
<evidence type="ECO:0000313" key="3">
    <source>
        <dbReference type="EMBL" id="OTO10134.1"/>
    </source>
</evidence>
<dbReference type="OrthoDB" id="9816462at2"/>
<dbReference type="Proteomes" id="UP000195139">
    <property type="component" value="Unassembled WGS sequence"/>
</dbReference>
<protein>
    <recommendedName>
        <fullName evidence="5">J domain-containing protein</fullName>
    </recommendedName>
</protein>
<dbReference type="STRING" id="1834181.A5880_000817"/>
<evidence type="ECO:0008006" key="5">
    <source>
        <dbReference type="Google" id="ProtNLM"/>
    </source>
</evidence>
<feature type="compositionally biased region" description="Basic and acidic residues" evidence="1">
    <location>
        <begin position="71"/>
        <end position="89"/>
    </location>
</feature>
<reference evidence="3" key="1">
    <citation type="submission" date="2017-05" db="EMBL/GenBank/DDBJ databases">
        <title>The Genome Sequence of Enterococcus sp. 4G2_DIV0659.</title>
        <authorList>
            <consortium name="The Broad Institute Genomics Platform"/>
            <consortium name="The Broad Institute Genomic Center for Infectious Diseases"/>
            <person name="Earl A."/>
            <person name="Manson A."/>
            <person name="Schwartman J."/>
            <person name="Gilmore M."/>
            <person name="Abouelleil A."/>
            <person name="Cao P."/>
            <person name="Chapman S."/>
            <person name="Cusick C."/>
            <person name="Shea T."/>
            <person name="Young S."/>
            <person name="Neafsey D."/>
            <person name="Nusbaum C."/>
            <person name="Birren B."/>
        </authorList>
    </citation>
    <scope>NUCLEOTIDE SEQUENCE [LARGE SCALE GENOMIC DNA]</scope>
    <source>
        <strain evidence="3">4G2_DIV0659</strain>
    </source>
</reference>
<reference evidence="2 4" key="2">
    <citation type="submission" date="2018-07" db="EMBL/GenBank/DDBJ databases">
        <title>The Genome Sequence of Enterococcus sp. DIV0659b.</title>
        <authorList>
            <consortium name="The Broad Institute Genomics Platform"/>
            <consortium name="The Broad Institute Genomic Center for Infectious Diseases"/>
            <person name="Earl A."/>
            <person name="Manson A."/>
            <person name="Schwartman J."/>
            <person name="Gilmore M."/>
            <person name="Abouelleil A."/>
            <person name="Cao P."/>
            <person name="Chapman S."/>
            <person name="Cusick C."/>
            <person name="Shea T."/>
            <person name="Young S."/>
            <person name="Neafsey D."/>
            <person name="Nusbaum C."/>
            <person name="Birren B."/>
        </authorList>
    </citation>
    <scope>NUCLEOTIDE SEQUENCE [LARGE SCALE GENOMIC DNA]</scope>
    <source>
        <strain evidence="2 4">4G2_DIV0659</strain>
    </source>
</reference>
<proteinExistence type="predicted"/>
<comment type="caution">
    <text evidence="3">The sequence shown here is derived from an EMBL/GenBank/DDBJ whole genome shotgun (WGS) entry which is preliminary data.</text>
</comment>